<dbReference type="EC" id="4.3.1.7" evidence="1"/>
<feature type="binding site" evidence="1">
    <location>
        <position position="246"/>
    </location>
    <ligand>
        <name>adenosylcob(III)alamin</name>
        <dbReference type="ChEBI" id="CHEBI:18408"/>
    </ligand>
</feature>
<evidence type="ECO:0000256" key="1">
    <source>
        <dbReference type="HAMAP-Rule" id="MF_00861"/>
    </source>
</evidence>
<feature type="binding site" evidence="1">
    <location>
        <position position="401"/>
    </location>
    <ligand>
        <name>adenosylcob(III)alamin</name>
        <dbReference type="ChEBI" id="CHEBI:18408"/>
    </ligand>
</feature>
<accession>A0A212JFQ3</accession>
<dbReference type="InterPro" id="IPR044941">
    <property type="entry name" value="EutB_N_sf"/>
</dbReference>
<gene>
    <name evidence="1 2" type="primary">eutB</name>
    <name evidence="2" type="ORF">KL86CLO1_11019</name>
</gene>
<feature type="binding site" evidence="1">
    <location>
        <position position="295"/>
    </location>
    <ligand>
        <name>adenosylcob(III)alamin</name>
        <dbReference type="ChEBI" id="CHEBI:18408"/>
    </ligand>
</feature>
<proteinExistence type="inferred from homology"/>
<comment type="subcellular location">
    <subcellularLocation>
        <location evidence="1">Bacterial microcompartment</location>
    </subcellularLocation>
</comment>
<dbReference type="AlphaFoldDB" id="A0A212JFQ3"/>
<dbReference type="UniPathway" id="UPA00560"/>
<keyword evidence="1" id="KW-0846">Cobalamin</keyword>
<protein>
    <recommendedName>
        <fullName evidence="1">Ethanolamine ammonia-lyase large subunit</fullName>
        <shortName evidence="1">EAL large subunit</shortName>
        <ecNumber evidence="1">4.3.1.7</ecNumber>
    </recommendedName>
</protein>
<keyword evidence="1" id="KW-0170">Cobalt</keyword>
<dbReference type="InterPro" id="IPR010628">
    <property type="entry name" value="EutB"/>
</dbReference>
<dbReference type="GO" id="GO:0046336">
    <property type="term" value="P:ethanolamine catabolic process"/>
    <property type="evidence" value="ECO:0007669"/>
    <property type="project" value="UniProtKB-UniRule"/>
</dbReference>
<comment type="subunit">
    <text evidence="1">The basic unit is a heterodimer which dimerizes to form tetramers. The heterotetramers trimerize; 6 large subunits form a core ring with 6 small subunits projecting outwards.</text>
</comment>
<comment type="catalytic activity">
    <reaction evidence="1">
        <text>ethanolamine = acetaldehyde + NH4(+)</text>
        <dbReference type="Rhea" id="RHEA:15313"/>
        <dbReference type="ChEBI" id="CHEBI:15343"/>
        <dbReference type="ChEBI" id="CHEBI:28938"/>
        <dbReference type="ChEBI" id="CHEBI:57603"/>
        <dbReference type="EC" id="4.3.1.7"/>
    </reaction>
</comment>
<keyword evidence="1" id="KW-1283">Bacterial microcompartment</keyword>
<dbReference type="GO" id="GO:0009350">
    <property type="term" value="C:ethanolamine ammonia-lyase complex"/>
    <property type="evidence" value="ECO:0007669"/>
    <property type="project" value="UniProtKB-UniRule"/>
</dbReference>
<dbReference type="InterPro" id="IPR013785">
    <property type="entry name" value="Aldolase_TIM"/>
</dbReference>
<dbReference type="EMBL" id="FLUN01000001">
    <property type="protein sequence ID" value="SBV98257.1"/>
    <property type="molecule type" value="Genomic_DNA"/>
</dbReference>
<comment type="cofactor">
    <cofactor evidence="1">
        <name>adenosylcob(III)alamin</name>
        <dbReference type="ChEBI" id="CHEBI:18408"/>
    </cofactor>
    <text evidence="1">Binds between the large and small subunits.</text>
</comment>
<keyword evidence="1 2" id="KW-0456">Lyase</keyword>
<dbReference type="GO" id="GO:0005829">
    <property type="term" value="C:cytosol"/>
    <property type="evidence" value="ECO:0007669"/>
    <property type="project" value="TreeGrafter"/>
</dbReference>
<reference evidence="2" key="1">
    <citation type="submission" date="2016-04" db="EMBL/GenBank/DDBJ databases">
        <authorList>
            <person name="Evans L.H."/>
            <person name="Alamgir A."/>
            <person name="Owens N."/>
            <person name="Weber N.D."/>
            <person name="Virtaneva K."/>
            <person name="Barbian K."/>
            <person name="Babar A."/>
            <person name="Rosenke K."/>
        </authorList>
    </citation>
    <scope>NUCLEOTIDE SEQUENCE</scope>
    <source>
        <strain evidence="2">86</strain>
    </source>
</reference>
<dbReference type="InterPro" id="IPR044939">
    <property type="entry name" value="EutB_dom_2_sf"/>
</dbReference>
<dbReference type="Gene3D" id="3.20.20.70">
    <property type="entry name" value="Aldolase class I"/>
    <property type="match status" value="1"/>
</dbReference>
<dbReference type="PANTHER" id="PTHR39329">
    <property type="entry name" value="ETHANOLAMINE AMMONIA-LYASE HEAVY CHAIN"/>
    <property type="match status" value="1"/>
</dbReference>
<feature type="binding site" evidence="1">
    <location>
        <begin position="160"/>
        <end position="162"/>
    </location>
    <ligand>
        <name>substrate</name>
    </ligand>
</feature>
<feature type="binding site" evidence="1">
    <location>
        <position position="287"/>
    </location>
    <ligand>
        <name>substrate</name>
    </ligand>
</feature>
<evidence type="ECO:0000313" key="2">
    <source>
        <dbReference type="EMBL" id="SBV98257.1"/>
    </source>
</evidence>
<dbReference type="HAMAP" id="MF_00861">
    <property type="entry name" value="EutB"/>
    <property type="match status" value="1"/>
</dbReference>
<comment type="similarity">
    <text evidence="1">Belongs to the EutB family.</text>
</comment>
<comment type="caution">
    <text evidence="1">Lacks conserved residue(s) required for the propagation of feature annotation.</text>
</comment>
<feature type="binding site" evidence="1">
    <location>
        <position position="193"/>
    </location>
    <ligand>
        <name>substrate</name>
    </ligand>
</feature>
<dbReference type="GO" id="GO:0008851">
    <property type="term" value="F:ethanolamine ammonia-lyase activity"/>
    <property type="evidence" value="ECO:0007669"/>
    <property type="project" value="UniProtKB-UniRule"/>
</dbReference>
<feature type="binding site" evidence="1">
    <location>
        <position position="194"/>
    </location>
    <ligand>
        <name>adenosylcob(III)alamin</name>
        <dbReference type="ChEBI" id="CHEBI:18408"/>
    </ligand>
</feature>
<sequence>MKLKTTLNGKTFKFRDIKDVLAKANEPKSGDRYQGIAAETATERVAAKIVLSEFTVGDLTENPTIPYEKDEVTRVNIDGLNRPMYERFKNKTISELREWILDHQTTTEELCRSGRAFTGEVVAAVAKLMSTMDLVYGASKIVRPTKCITEIGLPGTLSYRCQANSPTDDVLGILIGVMEGLTYGCGDACLGINPVTDDAETTKRIADGLWNLVIKNAIPTQITVLSHITTQMEAARRGAPLSMFFQSIAGTQAANDNFGVNRALLEEAYALAREKCTGLGPNLLYFETGQGSEVSIDADEGVDEMTLEARTYGFGRFFNPFMVNNVSGFIGPETLYDGKEMIRANLEDHFMGKLIGLPMGMAPCYTNHTSITQDDQEMATALLAMAGANYYMGVPAGDDVMLSYQDTSFHDDATLRELTHRLPAPEFHKWMIKMGLMDERGILTRRAGDASIFLK</sequence>
<comment type="pathway">
    <text evidence="1">Amine and polyamine degradation; ethanolamine degradation.</text>
</comment>
<comment type="function">
    <text evidence="1">Catalyzes the deamination of various vicinal amino-alcohols to oxo compounds. Allows this organism to utilize ethanolamine as the sole source of nitrogen and carbon in the presence of vitamin B12.</text>
</comment>
<dbReference type="GO" id="GO:0031419">
    <property type="term" value="F:cobalamin binding"/>
    <property type="evidence" value="ECO:0007669"/>
    <property type="project" value="UniProtKB-UniRule"/>
</dbReference>
<dbReference type="GO" id="GO:0031471">
    <property type="term" value="C:ethanolamine degradation polyhedral organelle"/>
    <property type="evidence" value="ECO:0007669"/>
    <property type="project" value="UniProtKB-UniRule"/>
</dbReference>
<dbReference type="PANTHER" id="PTHR39329:SF1">
    <property type="entry name" value="ETHANOLAMINE AMMONIA-LYASE LARGE SUBUNIT"/>
    <property type="match status" value="1"/>
</dbReference>
<name>A0A212JFQ3_9FIRM</name>
<organism evidence="2">
    <name type="scientific">uncultured Eubacteriales bacterium</name>
    <dbReference type="NCBI Taxonomy" id="172733"/>
    <lineage>
        <taxon>Bacteria</taxon>
        <taxon>Bacillati</taxon>
        <taxon>Bacillota</taxon>
        <taxon>Clostridia</taxon>
        <taxon>Eubacteriales</taxon>
        <taxon>environmental samples</taxon>
    </lineage>
</organism>
<dbReference type="Pfam" id="PF06751">
    <property type="entry name" value="EutB"/>
    <property type="match status" value="1"/>
</dbReference>
<dbReference type="Gene3D" id="2.30.170.30">
    <property type="entry name" value="ethanolamine ammonia-lyase heavy chain domain like"/>
    <property type="match status" value="1"/>
</dbReference>
<dbReference type="NCBIfam" id="NF011649">
    <property type="entry name" value="PRK15067.1"/>
    <property type="match status" value="1"/>
</dbReference>
<dbReference type="GO" id="GO:0006520">
    <property type="term" value="P:amino acid metabolic process"/>
    <property type="evidence" value="ECO:0007669"/>
    <property type="project" value="InterPro"/>
</dbReference>
<dbReference type="Gene3D" id="1.10.220.70">
    <property type="entry name" value="lyase"/>
    <property type="match status" value="1"/>
</dbReference>